<protein>
    <submittedName>
        <fullName evidence="1">DUF1015 domain-containing protein</fullName>
    </submittedName>
</protein>
<dbReference type="Proteomes" id="UP001575105">
    <property type="component" value="Unassembled WGS sequence"/>
</dbReference>
<sequence>MPEIHPIPAVTFADRGNEDVSDRIAPPYDVLDADSKAALLKRNEHNVVAVDLPHTPAKTLGPDPVYVAAGERFRDWLKAGVLKRRETPAIFVYQQTYTVAGQQFKRRGLIANIPTQPFGPGENGKGGVFPHEQTFSEAKQDRLKLMKATQAQLSPIFGLYSDPEQEVGALLTQTVESGEASYHGKTNDGVMHEVWVVDDGPTVGAFRAALLARDVFIADGHHRYNTALNLKNELIEAGKDPGRAGECLFVLISMQDPGMIVLPTHRVLGGMQGWSLAKFQELAGEQLSFEPVAGDDVAALEKAVVDHPAKHAFGIYDPAAETPMVVAATRSDDPLAERFADRAEAWRTLDVAILQHLVVEQLCEANFTPGDASVTWKFPHELSVLKQMVDGPDYQVGIVMRATPLDSVRQVSEAGELMPQKSTYFYPKLATGLVINPLD</sequence>
<keyword evidence="2" id="KW-1185">Reference proteome</keyword>
<name>A0ABV4U9B0_9BACT</name>
<dbReference type="RefSeq" id="WP_425346795.1">
    <property type="nucleotide sequence ID" value="NZ_JBGUBD010000012.1"/>
</dbReference>
<dbReference type="PANTHER" id="PTHR36454">
    <property type="entry name" value="LMO2823 PROTEIN"/>
    <property type="match status" value="1"/>
</dbReference>
<proteinExistence type="predicted"/>
<evidence type="ECO:0000313" key="2">
    <source>
        <dbReference type="Proteomes" id="UP001575105"/>
    </source>
</evidence>
<comment type="caution">
    <text evidence="1">The sequence shown here is derived from an EMBL/GenBank/DDBJ whole genome shotgun (WGS) entry which is preliminary data.</text>
</comment>
<dbReference type="PIRSF" id="PIRSF033563">
    <property type="entry name" value="UCP033563"/>
    <property type="match status" value="1"/>
</dbReference>
<reference evidence="1 2" key="1">
    <citation type="submission" date="2024-08" db="EMBL/GenBank/DDBJ databases">
        <title>Whole-genome sequencing of halo(alkali)philic microorganisms from hypersaline lakes.</title>
        <authorList>
            <person name="Sorokin D.Y."/>
            <person name="Merkel A.Y."/>
            <person name="Messina E."/>
            <person name="Yakimov M."/>
        </authorList>
    </citation>
    <scope>NUCLEOTIDE SEQUENCE [LARGE SCALE GENOMIC DNA]</scope>
    <source>
        <strain evidence="1 2">AB-hyl4</strain>
    </source>
</reference>
<evidence type="ECO:0000313" key="1">
    <source>
        <dbReference type="EMBL" id="MFA9479872.1"/>
    </source>
</evidence>
<dbReference type="PANTHER" id="PTHR36454:SF1">
    <property type="entry name" value="DUF1015 DOMAIN-CONTAINING PROTEIN"/>
    <property type="match status" value="1"/>
</dbReference>
<accession>A0ABV4U9B0</accession>
<gene>
    <name evidence="1" type="ORF">ACERK3_16435</name>
</gene>
<dbReference type="Pfam" id="PF06245">
    <property type="entry name" value="DUF1015"/>
    <property type="match status" value="1"/>
</dbReference>
<dbReference type="InterPro" id="IPR008323">
    <property type="entry name" value="UCP033563"/>
</dbReference>
<dbReference type="EMBL" id="JBGUBD010000012">
    <property type="protein sequence ID" value="MFA9479872.1"/>
    <property type="molecule type" value="Genomic_DNA"/>
</dbReference>
<organism evidence="1 2">
    <name type="scientific">Natronomicrosphaera hydrolytica</name>
    <dbReference type="NCBI Taxonomy" id="3242702"/>
    <lineage>
        <taxon>Bacteria</taxon>
        <taxon>Pseudomonadati</taxon>
        <taxon>Planctomycetota</taxon>
        <taxon>Phycisphaerae</taxon>
        <taxon>Phycisphaerales</taxon>
        <taxon>Phycisphaeraceae</taxon>
        <taxon>Natronomicrosphaera</taxon>
    </lineage>
</organism>